<protein>
    <submittedName>
        <fullName evidence="1">Uncharacterized protein</fullName>
    </submittedName>
</protein>
<dbReference type="GeneID" id="20084305"/>
<gene>
    <name evidence="1" type="ORF">H310_07255</name>
</gene>
<proteinExistence type="predicted"/>
<accession>A0A024U465</accession>
<dbReference type="VEuPathDB" id="FungiDB:H310_07255"/>
<dbReference type="AlphaFoldDB" id="A0A024U465"/>
<sequence>MSDQQATQPVCPVSREAQAVYISCQHFRHLVRESRAVGAAALDGRALLAVLSQPLATDVAREEL</sequence>
<organism evidence="1">
    <name type="scientific">Aphanomyces invadans</name>
    <dbReference type="NCBI Taxonomy" id="157072"/>
    <lineage>
        <taxon>Eukaryota</taxon>
        <taxon>Sar</taxon>
        <taxon>Stramenopiles</taxon>
        <taxon>Oomycota</taxon>
        <taxon>Saprolegniomycetes</taxon>
        <taxon>Saprolegniales</taxon>
        <taxon>Verrucalvaceae</taxon>
        <taxon>Aphanomyces</taxon>
    </lineage>
</organism>
<name>A0A024U465_9STRA</name>
<dbReference type="EMBL" id="KI913964">
    <property type="protein sequence ID" value="ETW00697.1"/>
    <property type="molecule type" value="Genomic_DNA"/>
</dbReference>
<dbReference type="RefSeq" id="XP_008870832.1">
    <property type="nucleotide sequence ID" value="XM_008872610.1"/>
</dbReference>
<reference evidence="1" key="1">
    <citation type="submission" date="2013-12" db="EMBL/GenBank/DDBJ databases">
        <title>The Genome Sequence of Aphanomyces invadans NJM9701.</title>
        <authorList>
            <consortium name="The Broad Institute Genomics Platform"/>
            <person name="Russ C."/>
            <person name="Tyler B."/>
            <person name="van West P."/>
            <person name="Dieguez-Uribeondo J."/>
            <person name="Young S.K."/>
            <person name="Zeng Q."/>
            <person name="Gargeya S."/>
            <person name="Fitzgerald M."/>
            <person name="Abouelleil A."/>
            <person name="Alvarado L."/>
            <person name="Chapman S.B."/>
            <person name="Gainer-Dewar J."/>
            <person name="Goldberg J."/>
            <person name="Griggs A."/>
            <person name="Gujja S."/>
            <person name="Hansen M."/>
            <person name="Howarth C."/>
            <person name="Imamovic A."/>
            <person name="Ireland A."/>
            <person name="Larimer J."/>
            <person name="McCowan C."/>
            <person name="Murphy C."/>
            <person name="Pearson M."/>
            <person name="Poon T.W."/>
            <person name="Priest M."/>
            <person name="Roberts A."/>
            <person name="Saif S."/>
            <person name="Shea T."/>
            <person name="Sykes S."/>
            <person name="Wortman J."/>
            <person name="Nusbaum C."/>
            <person name="Birren B."/>
        </authorList>
    </citation>
    <scope>NUCLEOTIDE SEQUENCE [LARGE SCALE GENOMIC DNA]</scope>
    <source>
        <strain evidence="1">NJM9701</strain>
    </source>
</reference>
<evidence type="ECO:0000313" key="1">
    <source>
        <dbReference type="EMBL" id="ETW00697.1"/>
    </source>
</evidence>